<dbReference type="GO" id="GO:1990077">
    <property type="term" value="C:primosome complex"/>
    <property type="evidence" value="ECO:0007669"/>
    <property type="project" value="UniProtKB-UniRule"/>
</dbReference>
<comment type="catalytic activity">
    <reaction evidence="10 12">
        <text>ATP + H2O = ADP + phosphate + H(+)</text>
        <dbReference type="Rhea" id="RHEA:13065"/>
        <dbReference type="ChEBI" id="CHEBI:15377"/>
        <dbReference type="ChEBI" id="CHEBI:15378"/>
        <dbReference type="ChEBI" id="CHEBI:30616"/>
        <dbReference type="ChEBI" id="CHEBI:43474"/>
        <dbReference type="ChEBI" id="CHEBI:456216"/>
        <dbReference type="EC" id="5.6.2.3"/>
    </reaction>
</comment>
<evidence type="ECO:0000259" key="13">
    <source>
        <dbReference type="PROSITE" id="PS51199"/>
    </source>
</evidence>
<evidence type="ECO:0000256" key="5">
    <source>
        <dbReference type="ARBA" id="ARBA00022801"/>
    </source>
</evidence>
<comment type="similarity">
    <text evidence="1 12">Belongs to the helicase family. DnaB subfamily.</text>
</comment>
<dbReference type="GO" id="GO:0005829">
    <property type="term" value="C:cytosol"/>
    <property type="evidence" value="ECO:0007669"/>
    <property type="project" value="TreeGrafter"/>
</dbReference>
<dbReference type="EMBL" id="BHZE01000001">
    <property type="protein sequence ID" value="GCD76663.1"/>
    <property type="molecule type" value="Genomic_DNA"/>
</dbReference>
<dbReference type="OrthoDB" id="9773982at2"/>
<evidence type="ECO:0000256" key="11">
    <source>
        <dbReference type="NCBIfam" id="TIGR00665"/>
    </source>
</evidence>
<dbReference type="NCBIfam" id="TIGR00665">
    <property type="entry name" value="DnaB"/>
    <property type="match status" value="1"/>
</dbReference>
<evidence type="ECO:0000256" key="10">
    <source>
        <dbReference type="ARBA" id="ARBA00048954"/>
    </source>
</evidence>
<dbReference type="InterPro" id="IPR007694">
    <property type="entry name" value="DNA_helicase_DnaB-like_C"/>
</dbReference>
<organism evidence="14 15">
    <name type="scientific">Thermaurantimonas aggregans</name>
    <dbReference type="NCBI Taxonomy" id="2173829"/>
    <lineage>
        <taxon>Bacteria</taxon>
        <taxon>Pseudomonadati</taxon>
        <taxon>Bacteroidota</taxon>
        <taxon>Flavobacteriia</taxon>
        <taxon>Flavobacteriales</taxon>
        <taxon>Schleiferiaceae</taxon>
        <taxon>Thermaurantimonas</taxon>
    </lineage>
</organism>
<dbReference type="Gene3D" id="1.10.860.10">
    <property type="entry name" value="DNAb Helicase, Chain A"/>
    <property type="match status" value="1"/>
</dbReference>
<proteinExistence type="inferred from homology"/>
<dbReference type="InterPro" id="IPR016136">
    <property type="entry name" value="DNA_helicase_N/primase_C"/>
</dbReference>
<feature type="domain" description="SF4 helicase" evidence="13">
    <location>
        <begin position="185"/>
        <end position="452"/>
    </location>
</feature>
<dbReference type="Gene3D" id="3.40.50.300">
    <property type="entry name" value="P-loop containing nucleotide triphosphate hydrolases"/>
    <property type="match status" value="1"/>
</dbReference>
<dbReference type="AlphaFoldDB" id="A0A401XI21"/>
<evidence type="ECO:0000256" key="6">
    <source>
        <dbReference type="ARBA" id="ARBA00022806"/>
    </source>
</evidence>
<protein>
    <recommendedName>
        <fullName evidence="11 12">Replicative DNA helicase</fullName>
        <ecNumber evidence="11 12">5.6.2.3</ecNumber>
    </recommendedName>
</protein>
<name>A0A401XI21_9FLAO</name>
<evidence type="ECO:0000256" key="3">
    <source>
        <dbReference type="ARBA" id="ARBA00022705"/>
    </source>
</evidence>
<dbReference type="GO" id="GO:0006269">
    <property type="term" value="P:DNA replication, synthesis of primer"/>
    <property type="evidence" value="ECO:0007669"/>
    <property type="project" value="UniProtKB-UniRule"/>
</dbReference>
<reference evidence="14 15" key="1">
    <citation type="submission" date="2018-11" db="EMBL/GenBank/DDBJ databases">
        <title>Schleiferia aggregans sp. nov., a moderately thermophilic heterotrophic bacterium isolated from microbial mats at a terrestrial hot spring.</title>
        <authorList>
            <person name="Iino T."/>
            <person name="Ohkuma M."/>
            <person name="Haruta S."/>
        </authorList>
    </citation>
    <scope>NUCLEOTIDE SEQUENCE [LARGE SCALE GENOMIC DNA]</scope>
    <source>
        <strain evidence="14 15">LA</strain>
    </source>
</reference>
<gene>
    <name evidence="14" type="primary">dnaB_1</name>
    <name evidence="14" type="ORF">JCM31826_01450</name>
</gene>
<dbReference type="CDD" id="cd00984">
    <property type="entry name" value="DnaB_C"/>
    <property type="match status" value="1"/>
</dbReference>
<accession>A0A401XI21</accession>
<keyword evidence="6 12" id="KW-0347">Helicase</keyword>
<dbReference type="PANTHER" id="PTHR30153:SF2">
    <property type="entry name" value="REPLICATIVE DNA HELICASE"/>
    <property type="match status" value="1"/>
</dbReference>
<sequence length="452" mass="51289">MEQHTPGNDRSRLKKAEAQEEFIYNIEAEQAVLSALLIDSSAPEAVADQLSPEVFYDRRHQVIYQVIEELYQQGKAIDIISVNHQLQKKKLQKIAEAPAYLVILAQKVFSTAYLEYHAKILLESYFRRQIYKAGSLLMQKAYEADIDAIDVLNDATKIINDTVEKRIENNIKRLSKELYPALKQLQVDRQALPTGLPELDKLLNGGFKAGELYVLAARPSMGKTAMMLNFALHLAIEHAAAVLIFSLEMTVYQIIQRLVSMQCHISVQHLYNSKLTNEFIHKLNGIKKLENAEIYIDDTSSLHIKELRAKARKMHKKHAIGCIMVDYLQLCDGGNGKNTLREQEIATISKGLKSIAKELNVPVIVLSQLNRSVETRQGSKRPVLSDLRESGAIEQDADVVFFLYRPEYYGYTSWEDSTPCQGQAELIVSKNRNGSTGAVRMHYHKEYTLFSC</sequence>
<evidence type="ECO:0000256" key="12">
    <source>
        <dbReference type="RuleBase" id="RU362085"/>
    </source>
</evidence>
<dbReference type="GO" id="GO:0003677">
    <property type="term" value="F:DNA binding"/>
    <property type="evidence" value="ECO:0007669"/>
    <property type="project" value="UniProtKB-UniRule"/>
</dbReference>
<evidence type="ECO:0000256" key="8">
    <source>
        <dbReference type="ARBA" id="ARBA00023125"/>
    </source>
</evidence>
<evidence type="ECO:0000256" key="9">
    <source>
        <dbReference type="ARBA" id="ARBA00023235"/>
    </source>
</evidence>
<dbReference type="Proteomes" id="UP000286715">
    <property type="component" value="Unassembled WGS sequence"/>
</dbReference>
<keyword evidence="4 12" id="KW-0547">Nucleotide-binding</keyword>
<dbReference type="PANTHER" id="PTHR30153">
    <property type="entry name" value="REPLICATIVE DNA HELICASE DNAB"/>
    <property type="match status" value="1"/>
</dbReference>
<dbReference type="Pfam" id="PF03796">
    <property type="entry name" value="DnaB_C"/>
    <property type="match status" value="1"/>
</dbReference>
<keyword evidence="9" id="KW-0413">Isomerase</keyword>
<evidence type="ECO:0000256" key="4">
    <source>
        <dbReference type="ARBA" id="ARBA00022741"/>
    </source>
</evidence>
<dbReference type="SUPFAM" id="SSF48024">
    <property type="entry name" value="N-terminal domain of DnaB helicase"/>
    <property type="match status" value="1"/>
</dbReference>
<evidence type="ECO:0000256" key="1">
    <source>
        <dbReference type="ARBA" id="ARBA00008428"/>
    </source>
</evidence>
<keyword evidence="3 12" id="KW-0235">DNA replication</keyword>
<evidence type="ECO:0000256" key="7">
    <source>
        <dbReference type="ARBA" id="ARBA00022840"/>
    </source>
</evidence>
<comment type="caution">
    <text evidence="14">The sequence shown here is derived from an EMBL/GenBank/DDBJ whole genome shotgun (WGS) entry which is preliminary data.</text>
</comment>
<dbReference type="Pfam" id="PF00772">
    <property type="entry name" value="DnaB"/>
    <property type="match status" value="1"/>
</dbReference>
<dbReference type="SUPFAM" id="SSF52540">
    <property type="entry name" value="P-loop containing nucleoside triphosphate hydrolases"/>
    <property type="match status" value="1"/>
</dbReference>
<dbReference type="InterPro" id="IPR007693">
    <property type="entry name" value="DNA_helicase_DnaB-like_N"/>
</dbReference>
<keyword evidence="5 12" id="KW-0378">Hydrolase</keyword>
<keyword evidence="7 12" id="KW-0067">ATP-binding</keyword>
<dbReference type="EC" id="5.6.2.3" evidence="11 12"/>
<dbReference type="InterPro" id="IPR036185">
    <property type="entry name" value="DNA_heli_DnaB-like_N_sf"/>
</dbReference>
<dbReference type="PROSITE" id="PS51199">
    <property type="entry name" value="SF4_HELICASE"/>
    <property type="match status" value="1"/>
</dbReference>
<dbReference type="GO" id="GO:0016887">
    <property type="term" value="F:ATP hydrolysis activity"/>
    <property type="evidence" value="ECO:0007669"/>
    <property type="project" value="RHEA"/>
</dbReference>
<evidence type="ECO:0000313" key="15">
    <source>
        <dbReference type="Proteomes" id="UP000286715"/>
    </source>
</evidence>
<dbReference type="RefSeq" id="WP_124396738.1">
    <property type="nucleotide sequence ID" value="NZ_BHZE01000001.1"/>
</dbReference>
<dbReference type="InterPro" id="IPR027417">
    <property type="entry name" value="P-loop_NTPase"/>
</dbReference>
<dbReference type="GO" id="GO:0043139">
    <property type="term" value="F:5'-3' DNA helicase activity"/>
    <property type="evidence" value="ECO:0007669"/>
    <property type="project" value="UniProtKB-EC"/>
</dbReference>
<dbReference type="GO" id="GO:0005524">
    <property type="term" value="F:ATP binding"/>
    <property type="evidence" value="ECO:0007669"/>
    <property type="project" value="UniProtKB-UniRule"/>
</dbReference>
<evidence type="ECO:0000256" key="2">
    <source>
        <dbReference type="ARBA" id="ARBA00022515"/>
    </source>
</evidence>
<dbReference type="InterPro" id="IPR007692">
    <property type="entry name" value="DNA_helicase_DnaB"/>
</dbReference>
<comment type="function">
    <text evidence="12">The main replicative DNA helicase, it participates in initiation and elongation during chromosome replication. Travels ahead of the DNA replisome, separating dsDNA into templates for DNA synthesis. A processive ATP-dependent 5'-3' DNA helicase it has DNA-dependent ATPase activity.</text>
</comment>
<keyword evidence="2 12" id="KW-0639">Primosome</keyword>
<keyword evidence="15" id="KW-1185">Reference proteome</keyword>
<evidence type="ECO:0000313" key="14">
    <source>
        <dbReference type="EMBL" id="GCD76663.1"/>
    </source>
</evidence>
<keyword evidence="8 12" id="KW-0238">DNA-binding</keyword>